<dbReference type="InParanoid" id="A0A2I4CFZ2"/>
<dbReference type="KEGG" id="alim:106528317"/>
<dbReference type="OrthoDB" id="7756796at2759"/>
<dbReference type="InterPro" id="IPR043128">
    <property type="entry name" value="Rev_trsase/Diguanyl_cyclase"/>
</dbReference>
<dbReference type="GO" id="GO:0004523">
    <property type="term" value="F:RNA-DNA hybrid ribonuclease activity"/>
    <property type="evidence" value="ECO:0007669"/>
    <property type="project" value="UniProtKB-EC"/>
</dbReference>
<name>A0A2I4CFZ2_AUSLI</name>
<feature type="domain" description="Reverse transcriptase" evidence="3">
    <location>
        <begin position="54"/>
        <end position="236"/>
    </location>
</feature>
<dbReference type="InterPro" id="IPR043502">
    <property type="entry name" value="DNA/RNA_pol_sf"/>
</dbReference>
<accession>A0A2I4CFZ2</accession>
<evidence type="ECO:0000259" key="3">
    <source>
        <dbReference type="PROSITE" id="PS50878"/>
    </source>
</evidence>
<dbReference type="InterPro" id="IPR000477">
    <property type="entry name" value="RT_dom"/>
</dbReference>
<dbReference type="EC" id="3.1.26.4" evidence="2"/>
<evidence type="ECO:0000313" key="4">
    <source>
        <dbReference type="Proteomes" id="UP000192220"/>
    </source>
</evidence>
<dbReference type="RefSeq" id="XP_013878914.1">
    <property type="nucleotide sequence ID" value="XM_014023460.1"/>
</dbReference>
<dbReference type="PANTHER" id="PTHR33050">
    <property type="entry name" value="REVERSE TRANSCRIPTASE DOMAIN-CONTAINING PROTEIN"/>
    <property type="match status" value="1"/>
</dbReference>
<gene>
    <name evidence="5" type="primary">LOC106528317</name>
</gene>
<dbReference type="Pfam" id="PF00078">
    <property type="entry name" value="RVT_1"/>
    <property type="match status" value="1"/>
</dbReference>
<keyword evidence="4" id="KW-1185">Reference proteome</keyword>
<dbReference type="Proteomes" id="UP000192220">
    <property type="component" value="Unplaced"/>
</dbReference>
<dbReference type="GeneID" id="106528317"/>
<organism evidence="4 5">
    <name type="scientific">Austrofundulus limnaeus</name>
    <name type="common">Annual killifish</name>
    <dbReference type="NCBI Taxonomy" id="52670"/>
    <lineage>
        <taxon>Eukaryota</taxon>
        <taxon>Metazoa</taxon>
        <taxon>Chordata</taxon>
        <taxon>Craniata</taxon>
        <taxon>Vertebrata</taxon>
        <taxon>Euteleostomi</taxon>
        <taxon>Actinopterygii</taxon>
        <taxon>Neopterygii</taxon>
        <taxon>Teleostei</taxon>
        <taxon>Neoteleostei</taxon>
        <taxon>Acanthomorphata</taxon>
        <taxon>Ovalentaria</taxon>
        <taxon>Atherinomorphae</taxon>
        <taxon>Cyprinodontiformes</taxon>
        <taxon>Rivulidae</taxon>
        <taxon>Austrofundulus</taxon>
    </lineage>
</organism>
<evidence type="ECO:0000313" key="5">
    <source>
        <dbReference type="RefSeq" id="XP_013878914.1"/>
    </source>
</evidence>
<dbReference type="CDD" id="cd03714">
    <property type="entry name" value="RT_DIRS1"/>
    <property type="match status" value="1"/>
</dbReference>
<evidence type="ECO:0000256" key="2">
    <source>
        <dbReference type="ARBA" id="ARBA00012180"/>
    </source>
</evidence>
<dbReference type="PANTHER" id="PTHR33050:SF7">
    <property type="entry name" value="RIBONUCLEASE H"/>
    <property type="match status" value="1"/>
</dbReference>
<comment type="similarity">
    <text evidence="1">Belongs to the beta type-B retroviral polymerase family. HERV class-II K(HML-2) pol subfamily.</text>
</comment>
<proteinExistence type="inferred from homology"/>
<dbReference type="SUPFAM" id="SSF56672">
    <property type="entry name" value="DNA/RNA polymerases"/>
    <property type="match status" value="1"/>
</dbReference>
<sequence length="611" mass="69572">MDKWMKSLIKTGYRLQFATKPPRFSRILETHLSSPQQDLALQAELQELLNKEVISRVPSGEEYEGFYSRYFLVPKKTGAMRPILDLSFFNKFILKRPFHMLTTKQMLTCVQEGDWFTSINLKDAYFHVPVIPAHRKYLRFSFQEIQYQYNHLPFGYALTPRIFSKCVETALQPLRSAGMRILFYLDDLLLLAPSRQEAASQTEKLSAHLRMLGFSINWKKSSLIPAQSSTYLGVDLNSVTMTAHLSLPKKRLLSLLAHVRPRTSVTALTIMRLLGMMTAAHAVVPLGLLHTRPLQRCFSRLKIDPIRHKRRIVSIPSSVEADLSHWRKPHTLSAGVPLSRATHHVPVFTNTSLSGWGGTCLSQTVGDHWSAHPVPHINVLELLTVWKVLVHLIHLVRDQHVLVHMDNKAAAASINRLGGVRSRLLLDTARELLLWAHTHLRSIRAVYFLGVLNKGADIMSRGGPQDGDWPLHKTIITQIWDRFGKAEVDLFASRENTQCDLWFSLSSQDNPPLGVDAFAHRPWPNKLLYAFPPVPLIPRLLDRIRADRRRAILIALERTEAHWFPVLQSLLSGLPLQLPWQENTLLQAGGAIRSYLRLGQPLWAWPLNGNA</sequence>
<dbReference type="Gene3D" id="3.10.10.10">
    <property type="entry name" value="HIV Type 1 Reverse Transcriptase, subunit A, domain 1"/>
    <property type="match status" value="1"/>
</dbReference>
<dbReference type="Gene3D" id="3.30.70.270">
    <property type="match status" value="1"/>
</dbReference>
<protein>
    <recommendedName>
        <fullName evidence="2">ribonuclease H</fullName>
        <ecNumber evidence="2">3.1.26.4</ecNumber>
    </recommendedName>
</protein>
<dbReference type="AlphaFoldDB" id="A0A2I4CFZ2"/>
<reference evidence="5" key="1">
    <citation type="submission" date="2025-08" db="UniProtKB">
        <authorList>
            <consortium name="RefSeq"/>
        </authorList>
    </citation>
    <scope>IDENTIFICATION</scope>
    <source>
        <strain evidence="5">Quisiro</strain>
        <tissue evidence="5">Liver</tissue>
    </source>
</reference>
<evidence type="ECO:0000256" key="1">
    <source>
        <dbReference type="ARBA" id="ARBA00010879"/>
    </source>
</evidence>
<dbReference type="InterPro" id="IPR052055">
    <property type="entry name" value="Hepadnavirus_pol/RT"/>
</dbReference>
<dbReference type="CDD" id="cd09275">
    <property type="entry name" value="RNase_HI_RT_DIRS1"/>
    <property type="match status" value="1"/>
</dbReference>
<dbReference type="PROSITE" id="PS50878">
    <property type="entry name" value="RT_POL"/>
    <property type="match status" value="1"/>
</dbReference>